<evidence type="ECO:0000256" key="7">
    <source>
        <dbReference type="ARBA" id="ARBA00023136"/>
    </source>
</evidence>
<dbReference type="InterPro" id="IPR023395">
    <property type="entry name" value="MCP_dom_sf"/>
</dbReference>
<evidence type="ECO:0000256" key="2">
    <source>
        <dbReference type="ARBA" id="ARBA00006375"/>
    </source>
</evidence>
<dbReference type="SUPFAM" id="SSF103506">
    <property type="entry name" value="Mitochondrial carrier"/>
    <property type="match status" value="2"/>
</dbReference>
<comment type="similarity">
    <text evidence="2 9">Belongs to the mitochondrial carrier (TC 2.A.29) family.</text>
</comment>
<dbReference type="PROSITE" id="PS50920">
    <property type="entry name" value="SOLCAR"/>
    <property type="match status" value="2"/>
</dbReference>
<keyword evidence="3 9" id="KW-0813">Transport</keyword>
<keyword evidence="6" id="KW-1133">Transmembrane helix</keyword>
<evidence type="ECO:0000256" key="6">
    <source>
        <dbReference type="ARBA" id="ARBA00022989"/>
    </source>
</evidence>
<organism evidence="11 12">
    <name type="scientific">Chlamydomonas eustigma</name>
    <dbReference type="NCBI Taxonomy" id="1157962"/>
    <lineage>
        <taxon>Eukaryota</taxon>
        <taxon>Viridiplantae</taxon>
        <taxon>Chlorophyta</taxon>
        <taxon>core chlorophytes</taxon>
        <taxon>Chlorophyceae</taxon>
        <taxon>CS clade</taxon>
        <taxon>Chlamydomonadales</taxon>
        <taxon>Chlamydomonadaceae</taxon>
        <taxon>Chlamydomonas</taxon>
    </lineage>
</organism>
<evidence type="ECO:0000313" key="12">
    <source>
        <dbReference type="Proteomes" id="UP000232323"/>
    </source>
</evidence>
<feature type="compositionally biased region" description="Basic and acidic residues" evidence="10">
    <location>
        <begin position="237"/>
        <end position="246"/>
    </location>
</feature>
<feature type="repeat" description="Solcar" evidence="8">
    <location>
        <begin position="258"/>
        <end position="341"/>
    </location>
</feature>
<dbReference type="Proteomes" id="UP000232323">
    <property type="component" value="Unassembled WGS sequence"/>
</dbReference>
<keyword evidence="7 8" id="KW-0472">Membrane</keyword>
<dbReference type="Pfam" id="PF00153">
    <property type="entry name" value="Mito_carr"/>
    <property type="match status" value="2"/>
</dbReference>
<keyword evidence="5" id="KW-0677">Repeat</keyword>
<evidence type="ECO:0000256" key="5">
    <source>
        <dbReference type="ARBA" id="ARBA00022737"/>
    </source>
</evidence>
<feature type="region of interest" description="Disordered" evidence="10">
    <location>
        <begin position="141"/>
        <end position="165"/>
    </location>
</feature>
<keyword evidence="12" id="KW-1185">Reference proteome</keyword>
<dbReference type="AlphaFoldDB" id="A0A250WSL4"/>
<dbReference type="InterPro" id="IPR018108">
    <property type="entry name" value="MCP_transmembrane"/>
</dbReference>
<name>A0A250WSL4_9CHLO</name>
<evidence type="ECO:0000256" key="9">
    <source>
        <dbReference type="RuleBase" id="RU000488"/>
    </source>
</evidence>
<evidence type="ECO:0000256" key="1">
    <source>
        <dbReference type="ARBA" id="ARBA00004141"/>
    </source>
</evidence>
<evidence type="ECO:0000256" key="8">
    <source>
        <dbReference type="PROSITE-ProRule" id="PRU00282"/>
    </source>
</evidence>
<evidence type="ECO:0000256" key="10">
    <source>
        <dbReference type="SAM" id="MobiDB-lite"/>
    </source>
</evidence>
<dbReference type="OrthoDB" id="1747031at2759"/>
<dbReference type="EMBL" id="BEGY01000005">
    <property type="protein sequence ID" value="GAX73771.1"/>
    <property type="molecule type" value="Genomic_DNA"/>
</dbReference>
<reference evidence="11 12" key="1">
    <citation type="submission" date="2017-08" db="EMBL/GenBank/DDBJ databases">
        <title>Acidophilic green algal genome provides insights into adaptation to an acidic environment.</title>
        <authorList>
            <person name="Hirooka S."/>
            <person name="Hirose Y."/>
            <person name="Kanesaki Y."/>
            <person name="Higuchi S."/>
            <person name="Fujiwara T."/>
            <person name="Onuma R."/>
            <person name="Era A."/>
            <person name="Ohbayashi R."/>
            <person name="Uzuka A."/>
            <person name="Nozaki H."/>
            <person name="Yoshikawa H."/>
            <person name="Miyagishima S.Y."/>
        </authorList>
    </citation>
    <scope>NUCLEOTIDE SEQUENCE [LARGE SCALE GENOMIC DNA]</scope>
    <source>
        <strain evidence="11 12">NIES-2499</strain>
    </source>
</reference>
<dbReference type="GO" id="GO:0016020">
    <property type="term" value="C:membrane"/>
    <property type="evidence" value="ECO:0007669"/>
    <property type="project" value="UniProtKB-SubCell"/>
</dbReference>
<protein>
    <recommendedName>
        <fullName evidence="13">Mitochondrial carrier protein</fullName>
    </recommendedName>
</protein>
<comment type="caution">
    <text evidence="11">The sequence shown here is derived from an EMBL/GenBank/DDBJ whole genome shotgun (WGS) entry which is preliminary data.</text>
</comment>
<feature type="region of interest" description="Disordered" evidence="10">
    <location>
        <begin position="233"/>
        <end position="255"/>
    </location>
</feature>
<evidence type="ECO:0000256" key="4">
    <source>
        <dbReference type="ARBA" id="ARBA00022692"/>
    </source>
</evidence>
<evidence type="ECO:0008006" key="13">
    <source>
        <dbReference type="Google" id="ProtNLM"/>
    </source>
</evidence>
<proteinExistence type="inferred from homology"/>
<evidence type="ECO:0000313" key="11">
    <source>
        <dbReference type="EMBL" id="GAX73771.1"/>
    </source>
</evidence>
<evidence type="ECO:0000256" key="3">
    <source>
        <dbReference type="ARBA" id="ARBA00022448"/>
    </source>
</evidence>
<comment type="subcellular location">
    <subcellularLocation>
        <location evidence="1">Membrane</location>
        <topology evidence="1">Multi-pass membrane protein</topology>
    </subcellularLocation>
</comment>
<sequence length="470" mass="48554">MNGASNAPMRRPRAIVVAGIGVGTVATASVLHARSKGEEKKRILLPRPLVDAISGAVGELGQILILYPVEAIKIRCQRENKSAVHIVAQLAQNASQPGGVSTVLRMLYSGIGASALFSVAVGSVHWLSFCAAKRAALDLLPDEPSDKKKKGSALQKQVEVSPSAQIKGSSSSSVVAEASAFAAINGPSASGHAAPSTSTSSSVESAKTCGIIHQASSNASSSLPVSGQVLLPETSESEVRSKNSDDKEQEDVGPGLSKRMTANLIAAALGALATALVESPVELFRHQAQAGLISGNLIKEMATSVRNHGPGSLWYGFLPFLMEAFPYDVSELGTYSQLRELHNEACKPSSRHHAMTTMLPADAWDAAMGAAAGAAAVLVSMPCDVVKTHVQTQGVGQLSASPAAQVALFLATGRTLVQQGGLAALFVGVIPRLLQQVPSSTICWYSVEACQKALQPYTDGAPASGGDAGH</sequence>
<dbReference type="Gene3D" id="1.50.40.10">
    <property type="entry name" value="Mitochondrial carrier domain"/>
    <property type="match status" value="2"/>
</dbReference>
<gene>
    <name evidence="11" type="ORF">CEUSTIGMA_g1222.t1</name>
</gene>
<keyword evidence="4 8" id="KW-0812">Transmembrane</keyword>
<accession>A0A250WSL4</accession>
<dbReference type="PANTHER" id="PTHR45667">
    <property type="entry name" value="S-ADENOSYLMETHIONINE MITOCHONDRIAL CARRIER PROTEIN"/>
    <property type="match status" value="1"/>
</dbReference>
<feature type="repeat" description="Solcar" evidence="8">
    <location>
        <begin position="360"/>
        <end position="453"/>
    </location>
</feature>